<dbReference type="GO" id="GO:0003677">
    <property type="term" value="F:DNA binding"/>
    <property type="evidence" value="ECO:0007669"/>
    <property type="project" value="UniProtKB-KW"/>
</dbReference>
<evidence type="ECO:0000313" key="7">
    <source>
        <dbReference type="Proteomes" id="UP000298381"/>
    </source>
</evidence>
<feature type="coiled-coil region" evidence="4">
    <location>
        <begin position="98"/>
        <end position="125"/>
    </location>
</feature>
<dbReference type="InterPro" id="IPR047057">
    <property type="entry name" value="MerR_fam"/>
</dbReference>
<comment type="caution">
    <text evidence="6">The sequence shown here is derived from an EMBL/GenBank/DDBJ whole genome shotgun (WGS) entry which is preliminary data.</text>
</comment>
<feature type="domain" description="HTH merR-type" evidence="5">
    <location>
        <begin position="1"/>
        <end position="68"/>
    </location>
</feature>
<keyword evidence="3" id="KW-0804">Transcription</keyword>
<dbReference type="InterPro" id="IPR000551">
    <property type="entry name" value="MerR-type_HTH_dom"/>
</dbReference>
<dbReference type="Gene3D" id="1.10.1660.10">
    <property type="match status" value="1"/>
</dbReference>
<dbReference type="RefSeq" id="WP_135270958.1">
    <property type="nucleotide sequence ID" value="NZ_SRIB01000006.1"/>
</dbReference>
<reference evidence="6 7" key="1">
    <citation type="submission" date="2019-03" db="EMBL/GenBank/DDBJ databases">
        <title>Draft genome sequence data and analysis of a Fermenting Bacterium, Soehngenia longevitae strain 1933PT, isolated from petroleum reservoir in Azerbaijan.</title>
        <authorList>
            <person name="Grouzdev D.S."/>
            <person name="Bidzhieva S.K."/>
            <person name="Sokolova D.S."/>
            <person name="Tourova T.P."/>
            <person name="Poltaraus A.B."/>
            <person name="Nazina T.N."/>
        </authorList>
    </citation>
    <scope>NUCLEOTIDE SEQUENCE [LARGE SCALE GENOMIC DNA]</scope>
    <source>
        <strain evidence="6 7">1933P</strain>
    </source>
</reference>
<evidence type="ECO:0000259" key="5">
    <source>
        <dbReference type="PROSITE" id="PS50937"/>
    </source>
</evidence>
<dbReference type="EMBL" id="SRIB01000006">
    <property type="protein sequence ID" value="TFZ40185.1"/>
    <property type="molecule type" value="Genomic_DNA"/>
</dbReference>
<evidence type="ECO:0000256" key="1">
    <source>
        <dbReference type="ARBA" id="ARBA00023015"/>
    </source>
</evidence>
<dbReference type="Proteomes" id="UP000298381">
    <property type="component" value="Unassembled WGS sequence"/>
</dbReference>
<proteinExistence type="predicted"/>
<evidence type="ECO:0000256" key="2">
    <source>
        <dbReference type="ARBA" id="ARBA00023125"/>
    </source>
</evidence>
<dbReference type="CDD" id="cd00592">
    <property type="entry name" value="HTH_MerR-like"/>
    <property type="match status" value="1"/>
</dbReference>
<dbReference type="GO" id="GO:0003700">
    <property type="term" value="F:DNA-binding transcription factor activity"/>
    <property type="evidence" value="ECO:0007669"/>
    <property type="project" value="InterPro"/>
</dbReference>
<dbReference type="OrthoDB" id="9811174at2"/>
<evidence type="ECO:0000256" key="4">
    <source>
        <dbReference type="SAM" id="Coils"/>
    </source>
</evidence>
<dbReference type="Pfam" id="PF13411">
    <property type="entry name" value="MerR_1"/>
    <property type="match status" value="1"/>
</dbReference>
<name>A0A4Z0D464_9FIRM</name>
<dbReference type="SMART" id="SM00422">
    <property type="entry name" value="HTH_MERR"/>
    <property type="match status" value="1"/>
</dbReference>
<evidence type="ECO:0000256" key="3">
    <source>
        <dbReference type="ARBA" id="ARBA00023163"/>
    </source>
</evidence>
<keyword evidence="2" id="KW-0238">DNA-binding</keyword>
<dbReference type="PANTHER" id="PTHR30204">
    <property type="entry name" value="REDOX-CYCLING DRUG-SENSING TRANSCRIPTIONAL ACTIVATOR SOXR"/>
    <property type="match status" value="1"/>
</dbReference>
<dbReference type="PANTHER" id="PTHR30204:SF94">
    <property type="entry name" value="HEAVY METAL-DEPENDENT TRANSCRIPTIONAL REGULATOR HI_0293-RELATED"/>
    <property type="match status" value="1"/>
</dbReference>
<organism evidence="6 7">
    <name type="scientific">Soehngenia longivitae</name>
    <dbReference type="NCBI Taxonomy" id="2562294"/>
    <lineage>
        <taxon>Bacteria</taxon>
        <taxon>Bacillati</taxon>
        <taxon>Bacillota</taxon>
        <taxon>Tissierellia</taxon>
        <taxon>Tissierellales</taxon>
        <taxon>Tissierellaceae</taxon>
        <taxon>Soehngenia</taxon>
    </lineage>
</organism>
<evidence type="ECO:0000313" key="6">
    <source>
        <dbReference type="EMBL" id="TFZ40185.1"/>
    </source>
</evidence>
<keyword evidence="7" id="KW-1185">Reference proteome</keyword>
<keyword evidence="1" id="KW-0805">Transcription regulation</keyword>
<accession>A0A4Z0D464</accession>
<gene>
    <name evidence="6" type="ORF">E4100_05065</name>
</gene>
<protein>
    <submittedName>
        <fullName evidence="6">MerR family transcriptional regulator</fullName>
    </submittedName>
</protein>
<sequence>MKINEVANITGLTKKAINYYQEKGIINPKQDENGYREFSESDVNKLKEVSLFRSLGLSLNEIRKITESKFSKEELRKCIINKQIENELRNKQTELLEKLLYNADLEEINEEIRELNKKKSIKERLLEIFPGFYGRFYLIHFSRFLEEPIKTEEQEEAYNTIIDFLDSINPPELPHDILNEIDEALDFWTDDRIEEIENNKLQSIENPEKFLMDYSEEIKKYQDFKDSDEYLSSPYGILMETMKAFGESSGYNDIFIPAMRKLSPSYDKYYENLLKANEVFLERFPDYK</sequence>
<dbReference type="PROSITE" id="PS50937">
    <property type="entry name" value="HTH_MERR_2"/>
    <property type="match status" value="1"/>
</dbReference>
<keyword evidence="4" id="KW-0175">Coiled coil</keyword>
<dbReference type="InterPro" id="IPR009061">
    <property type="entry name" value="DNA-bd_dom_put_sf"/>
</dbReference>
<dbReference type="SUPFAM" id="SSF46955">
    <property type="entry name" value="Putative DNA-binding domain"/>
    <property type="match status" value="1"/>
</dbReference>
<dbReference type="AlphaFoldDB" id="A0A4Z0D464"/>